<dbReference type="FunFam" id="3.40.50.300:FF:000298">
    <property type="entry name" value="ATP-binding cassette sub-family A member 12"/>
    <property type="match status" value="1"/>
</dbReference>
<dbReference type="STRING" id="147828.A0A4S2LBU7"/>
<dbReference type="InterPro" id="IPR017871">
    <property type="entry name" value="ABC_transporter-like_CS"/>
</dbReference>
<evidence type="ECO:0000256" key="2">
    <source>
        <dbReference type="ARBA" id="ARBA00008869"/>
    </source>
</evidence>
<dbReference type="Pfam" id="PF12698">
    <property type="entry name" value="ABC2_membrane_3"/>
    <property type="match status" value="2"/>
</dbReference>
<dbReference type="InterPro" id="IPR003439">
    <property type="entry name" value="ABC_transporter-like_ATP-bd"/>
</dbReference>
<feature type="domain" description="ABC transporter" evidence="12">
    <location>
        <begin position="1900"/>
        <end position="2132"/>
    </location>
</feature>
<feature type="transmembrane region" description="Helical" evidence="11">
    <location>
        <begin position="643"/>
        <end position="664"/>
    </location>
</feature>
<proteinExistence type="inferred from homology"/>
<evidence type="ECO:0000256" key="8">
    <source>
        <dbReference type="ARBA" id="ARBA00022989"/>
    </source>
</evidence>
<dbReference type="FunFam" id="3.40.50.300:FF:000327">
    <property type="entry name" value="ATP-binding cassette sub-family A member 3"/>
    <property type="match status" value="1"/>
</dbReference>
<keyword evidence="6" id="KW-0547">Nucleotide-binding</keyword>
<feature type="compositionally biased region" description="Low complexity" evidence="10">
    <location>
        <begin position="7"/>
        <end position="21"/>
    </location>
</feature>
<dbReference type="InterPro" id="IPR056264">
    <property type="entry name" value="R2_ABCA1-4-like"/>
</dbReference>
<feature type="transmembrane region" description="Helical" evidence="11">
    <location>
        <begin position="1815"/>
        <end position="1832"/>
    </location>
</feature>
<evidence type="ECO:0000256" key="11">
    <source>
        <dbReference type="SAM" id="Phobius"/>
    </source>
</evidence>
<feature type="compositionally biased region" description="Acidic residues" evidence="10">
    <location>
        <begin position="2216"/>
        <end position="2231"/>
    </location>
</feature>
<sequence length="2245" mass="253561">MKPERPPILSSPSTSNPTNNIKRSSRMSVFARHYRALMWKNFVLRRRRPYFLVAELLVPVSIPVILLIIRSQEPDKPRPTCYSQTISMPSMGLLSYVQSMVCNFQYACQSTEPPPLQLPLMNPKFQPFIDKFIALSNDQWIRSILRGDAYGSGEILPSGETMTNIMDLYNAFSQLSSDFLSPSLRTASAGDRIINIFGFNISVSTLDFIGNLSVPVCGVPADQNDIGRLALELKSLPLSVTDGSGTLTVAEGASLNRQRRVASNPASESTTQPPVNDFCKAVYQFFLTNPIQSFVSRLSFFLFGYIYYYPSTPVTDEIMRRASYPWRLTDRFHTIVKHYLNHTGPSLFRLITNNRPLPVSETLLKLCEVVQATQPNFAAEFCPFASRLTSKLGNLPLILKSVTGLLEIVDQFLDCRNEFIPLYPIQSEQTFKKILELHSSLSFPPGAGVNFLRVPQKTDMSDAEFFEVVLRQMESPNNFRVFDRYWTPRPRQNPLDGDVGFVGKGSLDIQELITGAVVDMVAKRPDRLERPADPQKLYNDELPGQEFKFFPTPCYVQKDFLNSFSRMLPQFMLFAWILTAMLTTKYIVEEKEQRLKEFTRIMGLSALIHWFGWFSITFLITGTSALIIVLMFKLGNIVPLANFFMLLLLFLSYMVAVIALTFLCSTFFTRANLGAIVTAMIYFILYLPTPLIFSNESAMTETTMFAASLSCQVAYSLGLFYFVRIETQGFGAQWQDFWKARFAEDVFSIGKCMLMLWVDAAIYFLLTWYVDNVYPGKYGLRRPFYFPFTRTYWVEGGTRSVLATDAEIIDSDIRDLRYFEPDQTRNAVGVTVLNVTKKYAKMCKPALENLSIKFYADQVTSLLGHNGAGKSTLISILTGMITPSEGTAHVAGYDTQKQLREVRDRLGFCPQYNVLFDQLTVAEHFQFYGSVKGLSKLSICKEIDMFLETLGFQDKRDCLSKTLSGGQKRKLSVAIAFIGDAPVIFLDEPTAGVDPFSRRSIWDLIIDLRKNRTIILTTHHMDEADVLGDRIAILSQGRLRCCGTSLFLKSNHGQGYYLILTRERIEQSVISQTESTSVSSNVQAVLDFVRQFMSDIQLVSVTSTEIVLQLPSRYAYDGQFSAFFKTLEEDYAKTNCNVCKELRVLGVISYGLSDTSLEEVFLELAEDPSFELAESGNKAKTTVEECNQEEEPQSNSNYFSHRKSQINALRVSARLSKYTDDGKLPMPATRQSLLNRTHVYASLSSGLDELEIDSTQLQPNCGQQMKAMFVKRFHYFKRYKLGWAIEFLLPISLIILTMLVVDYYDVSFSNSPMSVNPWWMSPPQGTPMNVFYENQMYAKEDPDTTSDVMRTIRQVASIYESALTAPYGYTGTRCVPPNIHKFAPAKASSCSDHISPPYWNPAEQLSSTERQLARNSSYVECSCTKGTQDCPANAVQPDHPPTVTLQTTDILYNLTAYNVTEYLLKTRDSFIYRRFGGLSFIVNPNPAARGELEMILDPSRPLYLELGQITPINGNQADPFWLQLADTVRLMLPPTHHLQIWFDNKGYLSAKGYLNTLQNLQLRLMAAKRKSTPFPPLTLEPERSFGIDNVNYPIDLPQKVLASRSSRSLLLDVTLAVFTMLALSFIPASFITFLVSEKQSGSKHLQFLSGLKPYVYWTSIYIWDIINFSISAALCTLVFVAFRQDAFVGDDTVGTFILLILFYGLAILPVHYAFSFVMRSPSTALVVMAITNLLLGSVTVMTTFFLDTLSQDQPNLIPVNSALKNVFLIFPQYCFGRGLYDLAFRKFILKYQNSGFIDVTPYQNPLSWDGIGKKLFALGLTTLLLAPFVLVIEQRFFVGPMRTYFHRRYPNLSQKRLKKLRKKLAELDAEQEQLPDDVREEKERAHKFRQSNSMCPNPSVLATDLTKFFRRKKKPSVSRLSFAIHPAECFGLLGLNGAGKTTTFRMLTGSLSPTAGAAYVDGYHVINQMSQAHQSLGFCPQTDALLSTLTGRETLTLYARLRGVPEPKIRQVVAKLLNDMGLAPHADKVAGAYSGGNRRKLSTAIAILGSPRVIFLDEPTSGMDPVGKRFLWDQILRLTKAGKAVVLTSHSMEECEALCNRLGIMVNGQFRCLGSVQQLKNRYGNGYIAEVRLTDKPQADVDVRTTFQSEFPAVTINKSYNRCHEYQFSQGVQMSKLFTVLNKLRENEWIDQYSVRQTTLDHVFVNFARMQVEPPELSEGDDNISDVEEPNIETASTSAEGWSFQ</sequence>
<gene>
    <name evidence="13" type="ORF">CRM22_008398</name>
</gene>
<keyword evidence="5" id="KW-0677">Repeat</keyword>
<feature type="transmembrane region" description="Helical" evidence="11">
    <location>
        <begin position="746"/>
        <end position="770"/>
    </location>
</feature>
<dbReference type="Pfam" id="PF23321">
    <property type="entry name" value="R1_ABCA1"/>
    <property type="match status" value="1"/>
</dbReference>
<feature type="transmembrane region" description="Helical" evidence="11">
    <location>
        <begin position="1724"/>
        <end position="1746"/>
    </location>
</feature>
<evidence type="ECO:0000256" key="6">
    <source>
        <dbReference type="ARBA" id="ARBA00022741"/>
    </source>
</evidence>
<comment type="similarity">
    <text evidence="2">Belongs to the ABC transporter superfamily. ABCA family.</text>
</comment>
<name>A0A4S2LBU7_OPIFE</name>
<comment type="subcellular location">
    <subcellularLocation>
        <location evidence="1">Membrane</location>
        <topology evidence="1">Multi-pass membrane protein</topology>
    </subcellularLocation>
</comment>
<dbReference type="PANTHER" id="PTHR19229:SF36">
    <property type="entry name" value="ATP-BINDING CASSETTE SUB-FAMILY A MEMBER 2"/>
    <property type="match status" value="1"/>
</dbReference>
<dbReference type="OrthoDB" id="10255969at2759"/>
<keyword evidence="3" id="KW-0813">Transport</keyword>
<organism evidence="13 14">
    <name type="scientific">Opisthorchis felineus</name>
    <dbReference type="NCBI Taxonomy" id="147828"/>
    <lineage>
        <taxon>Eukaryota</taxon>
        <taxon>Metazoa</taxon>
        <taxon>Spiralia</taxon>
        <taxon>Lophotrochozoa</taxon>
        <taxon>Platyhelminthes</taxon>
        <taxon>Trematoda</taxon>
        <taxon>Digenea</taxon>
        <taxon>Opisthorchiida</taxon>
        <taxon>Opisthorchiata</taxon>
        <taxon>Opisthorchiidae</taxon>
        <taxon>Opisthorchis</taxon>
    </lineage>
</organism>
<dbReference type="InterPro" id="IPR026082">
    <property type="entry name" value="ABCA"/>
</dbReference>
<dbReference type="InterPro" id="IPR003593">
    <property type="entry name" value="AAA+_ATPase"/>
</dbReference>
<dbReference type="GO" id="GO:0016020">
    <property type="term" value="C:membrane"/>
    <property type="evidence" value="ECO:0007669"/>
    <property type="project" value="UniProtKB-SubCell"/>
</dbReference>
<reference evidence="13 14" key="1">
    <citation type="journal article" date="2019" name="BMC Genomics">
        <title>New insights from Opisthorchis felineus genome: update on genomics of the epidemiologically important liver flukes.</title>
        <authorList>
            <person name="Ershov N.I."/>
            <person name="Mordvinov V.A."/>
            <person name="Prokhortchouk E.B."/>
            <person name="Pakharukova M.Y."/>
            <person name="Gunbin K.V."/>
            <person name="Ustyantsev K."/>
            <person name="Genaev M.A."/>
            <person name="Blinov A.G."/>
            <person name="Mazur A."/>
            <person name="Boulygina E."/>
            <person name="Tsygankova S."/>
            <person name="Khrameeva E."/>
            <person name="Chekanov N."/>
            <person name="Fan G."/>
            <person name="Xiao A."/>
            <person name="Zhang H."/>
            <person name="Xu X."/>
            <person name="Yang H."/>
            <person name="Solovyev V."/>
            <person name="Lee S.M."/>
            <person name="Liu X."/>
            <person name="Afonnikov D.A."/>
            <person name="Skryabin K.G."/>
        </authorList>
    </citation>
    <scope>NUCLEOTIDE SEQUENCE [LARGE SCALE GENOMIC DNA]</scope>
    <source>
        <strain evidence="13">AK-0245</strain>
        <tissue evidence="13">Whole organism</tissue>
    </source>
</reference>
<evidence type="ECO:0000256" key="5">
    <source>
        <dbReference type="ARBA" id="ARBA00022737"/>
    </source>
</evidence>
<evidence type="ECO:0000256" key="3">
    <source>
        <dbReference type="ARBA" id="ARBA00022448"/>
    </source>
</evidence>
<evidence type="ECO:0000313" key="13">
    <source>
        <dbReference type="EMBL" id="TGZ60640.1"/>
    </source>
</evidence>
<dbReference type="EMBL" id="SJOL01008319">
    <property type="protein sequence ID" value="TGZ60640.1"/>
    <property type="molecule type" value="Genomic_DNA"/>
</dbReference>
<comment type="caution">
    <text evidence="13">The sequence shown here is derived from an EMBL/GenBank/DDBJ whole genome shotgun (WGS) entry which is preliminary data.</text>
</comment>
<feature type="transmembrane region" description="Helical" evidence="11">
    <location>
        <begin position="671"/>
        <end position="693"/>
    </location>
</feature>
<feature type="transmembrane region" description="Helical" evidence="11">
    <location>
        <begin position="1654"/>
        <end position="1681"/>
    </location>
</feature>
<dbReference type="InterPro" id="IPR027417">
    <property type="entry name" value="P-loop_NTPase"/>
</dbReference>
<accession>A0A4S2LBU7</accession>
<feature type="region of interest" description="Disordered" evidence="10">
    <location>
        <begin position="2215"/>
        <end position="2245"/>
    </location>
</feature>
<keyword evidence="8 11" id="KW-1133">Transmembrane helix</keyword>
<dbReference type="PROSITE" id="PS00211">
    <property type="entry name" value="ABC_TRANSPORTER_1"/>
    <property type="match status" value="1"/>
</dbReference>
<feature type="transmembrane region" description="Helical" evidence="11">
    <location>
        <begin position="50"/>
        <end position="69"/>
    </location>
</feature>
<evidence type="ECO:0000256" key="7">
    <source>
        <dbReference type="ARBA" id="ARBA00022840"/>
    </source>
</evidence>
<dbReference type="SMART" id="SM00382">
    <property type="entry name" value="AAA"/>
    <property type="match status" value="2"/>
</dbReference>
<keyword evidence="14" id="KW-1185">Reference proteome</keyword>
<dbReference type="SUPFAM" id="SSF52540">
    <property type="entry name" value="P-loop containing nucleoside triphosphate hydrolases"/>
    <property type="match status" value="2"/>
</dbReference>
<dbReference type="PROSITE" id="PS50893">
    <property type="entry name" value="ABC_TRANSPORTER_2"/>
    <property type="match status" value="2"/>
</dbReference>
<keyword evidence="4 11" id="KW-0812">Transmembrane</keyword>
<evidence type="ECO:0000256" key="1">
    <source>
        <dbReference type="ARBA" id="ARBA00004141"/>
    </source>
</evidence>
<feature type="transmembrane region" description="Helical" evidence="11">
    <location>
        <begin position="1281"/>
        <end position="1304"/>
    </location>
</feature>
<evidence type="ECO:0000256" key="4">
    <source>
        <dbReference type="ARBA" id="ARBA00022692"/>
    </source>
</evidence>
<dbReference type="GO" id="GO:0140359">
    <property type="term" value="F:ABC-type transporter activity"/>
    <property type="evidence" value="ECO:0007669"/>
    <property type="project" value="InterPro"/>
</dbReference>
<feature type="domain" description="ABC transporter" evidence="12">
    <location>
        <begin position="830"/>
        <end position="1061"/>
    </location>
</feature>
<feature type="region of interest" description="Disordered" evidence="10">
    <location>
        <begin position="1"/>
        <end position="21"/>
    </location>
</feature>
<dbReference type="Gene3D" id="3.40.50.300">
    <property type="entry name" value="P-loop containing nucleotide triphosphate hydrolases"/>
    <property type="match status" value="2"/>
</dbReference>
<feature type="compositionally biased region" description="Polar residues" evidence="10">
    <location>
        <begin position="2233"/>
        <end position="2245"/>
    </location>
</feature>
<dbReference type="PANTHER" id="PTHR19229">
    <property type="entry name" value="ATP-BINDING CASSETTE TRANSPORTER SUBFAMILY A ABCA"/>
    <property type="match status" value="1"/>
</dbReference>
<evidence type="ECO:0000256" key="9">
    <source>
        <dbReference type="ARBA" id="ARBA00023136"/>
    </source>
</evidence>
<dbReference type="InterPro" id="IPR013525">
    <property type="entry name" value="ABC2_TM"/>
</dbReference>
<evidence type="ECO:0000256" key="10">
    <source>
        <dbReference type="SAM" id="MobiDB-lite"/>
    </source>
</evidence>
<dbReference type="GO" id="GO:0005319">
    <property type="term" value="F:lipid transporter activity"/>
    <property type="evidence" value="ECO:0007669"/>
    <property type="project" value="TreeGrafter"/>
</dbReference>
<dbReference type="Proteomes" id="UP000308267">
    <property type="component" value="Unassembled WGS sequence"/>
</dbReference>
<dbReference type="CDD" id="cd03263">
    <property type="entry name" value="ABC_subfamily_A"/>
    <property type="match status" value="2"/>
</dbReference>
<evidence type="ECO:0000259" key="12">
    <source>
        <dbReference type="PROSITE" id="PS50893"/>
    </source>
</evidence>
<dbReference type="Pfam" id="PF00005">
    <property type="entry name" value="ABC_tran"/>
    <property type="match status" value="2"/>
</dbReference>
<evidence type="ECO:0000313" key="14">
    <source>
        <dbReference type="Proteomes" id="UP000308267"/>
    </source>
</evidence>
<feature type="transmembrane region" description="Helical" evidence="11">
    <location>
        <begin position="705"/>
        <end position="725"/>
    </location>
</feature>
<keyword evidence="9 11" id="KW-0472">Membrane</keyword>
<dbReference type="GO" id="GO:0016887">
    <property type="term" value="F:ATP hydrolysis activity"/>
    <property type="evidence" value="ECO:0007669"/>
    <property type="project" value="InterPro"/>
</dbReference>
<feature type="transmembrane region" description="Helical" evidence="11">
    <location>
        <begin position="608"/>
        <end position="631"/>
    </location>
</feature>
<dbReference type="GO" id="GO:0005524">
    <property type="term" value="F:ATP binding"/>
    <property type="evidence" value="ECO:0007669"/>
    <property type="project" value="UniProtKB-KW"/>
</dbReference>
<feature type="transmembrane region" description="Helical" evidence="11">
    <location>
        <begin position="1609"/>
        <end position="1634"/>
    </location>
</feature>
<protein>
    <recommendedName>
        <fullName evidence="12">ABC transporter domain-containing protein</fullName>
    </recommendedName>
</protein>
<feature type="transmembrane region" description="Helical" evidence="11">
    <location>
        <begin position="567"/>
        <end position="588"/>
    </location>
</feature>
<keyword evidence="7" id="KW-0067">ATP-binding</keyword>
<feature type="transmembrane region" description="Helical" evidence="11">
    <location>
        <begin position="1693"/>
        <end position="1712"/>
    </location>
</feature>